<organism evidence="1">
    <name type="scientific">hydrothermal vent metagenome</name>
    <dbReference type="NCBI Taxonomy" id="652676"/>
    <lineage>
        <taxon>unclassified sequences</taxon>
        <taxon>metagenomes</taxon>
        <taxon>ecological metagenomes</taxon>
    </lineage>
</organism>
<accession>A0A3B0SU98</accession>
<dbReference type="Pfam" id="PF16148">
    <property type="entry name" value="DUF4856"/>
    <property type="match status" value="1"/>
</dbReference>
<dbReference type="PROSITE" id="PS51257">
    <property type="entry name" value="PROKAR_LIPOPROTEIN"/>
    <property type="match status" value="1"/>
</dbReference>
<evidence type="ECO:0000313" key="1">
    <source>
        <dbReference type="EMBL" id="VAW09931.1"/>
    </source>
</evidence>
<reference evidence="1" key="1">
    <citation type="submission" date="2018-06" db="EMBL/GenBank/DDBJ databases">
        <authorList>
            <person name="Zhirakovskaya E."/>
        </authorList>
    </citation>
    <scope>NUCLEOTIDE SEQUENCE</scope>
</reference>
<name>A0A3B0SU98_9ZZZZ</name>
<evidence type="ECO:0008006" key="2">
    <source>
        <dbReference type="Google" id="ProtNLM"/>
    </source>
</evidence>
<dbReference type="AlphaFoldDB" id="A0A3B0SU98"/>
<protein>
    <recommendedName>
        <fullName evidence="2">DUF4856 domain-containing protein</fullName>
    </recommendedName>
</protein>
<dbReference type="EMBL" id="UOEL01000005">
    <property type="protein sequence ID" value="VAW09931.1"/>
    <property type="molecule type" value="Genomic_DNA"/>
</dbReference>
<sequence length="408" mass="44596">MKKIVLGFAALSALIFTSCSNDDDVKPPKVDGPVVITAPATYAFERNGNSNVSFGGQTTRIKMAKELGSALKDNSLTEMQLDGMFAHEEGNADFEDADLNASGKSIRSKVAASIDYFSANTTDAMAIKKYFDDLINLQVSEVFPNWDMTASAGVAGGLDQLDGKTRYINAKGLEYDQAVTKGLIGALMMDQFLNNYMSTAVLDAGDNRANNDNDVLEEGKDYTLMEHKWDEGYGYLYGNEADPAVPSDDSADDFLNKYVKRAADNGFPDLPNEVYTALKLGRAAIVGKDYALRDEQIVIIKEKISMAIALRAVNYLQAGKADLFPTTVDQAHGFYRLSEAIGFIYSLQFTRKPDSNAPYFTKVEVEGFIDQLLPEQGNGFWDIAPATLDQISDTIAAKFEFTVAQAAM</sequence>
<dbReference type="InterPro" id="IPR032331">
    <property type="entry name" value="DUF4856"/>
</dbReference>
<proteinExistence type="predicted"/>
<gene>
    <name evidence="1" type="ORF">MNBD_BACTEROID03-1866</name>
</gene>